<dbReference type="VEuPathDB" id="TriTrypDB:TvY486_0027830"/>
<reference evidence="3 4" key="1">
    <citation type="journal article" date="2012" name="Proc. Natl. Acad. Sci. U.S.A.">
        <title>Antigenic diversity is generated by distinct evolutionary mechanisms in African trypanosome species.</title>
        <authorList>
            <person name="Jackson A.P."/>
            <person name="Berry A."/>
            <person name="Aslett M."/>
            <person name="Allison H.C."/>
            <person name="Burton P."/>
            <person name="Vavrova-Anderson J."/>
            <person name="Brown R."/>
            <person name="Browne H."/>
            <person name="Corton N."/>
            <person name="Hauser H."/>
            <person name="Gamble J."/>
            <person name="Gilderthorp R."/>
            <person name="Marcello L."/>
            <person name="McQuillan J."/>
            <person name="Otto T.D."/>
            <person name="Quail M.A."/>
            <person name="Sanders M.J."/>
            <person name="van Tonder A."/>
            <person name="Ginger M.L."/>
            <person name="Field M.C."/>
            <person name="Barry J.D."/>
            <person name="Hertz-Fowler C."/>
            <person name="Berriman M."/>
        </authorList>
    </citation>
    <scope>NUCLEOTIDE SEQUENCE</scope>
    <source>
        <strain evidence="3 4">Y486</strain>
    </source>
</reference>
<dbReference type="EMBL" id="CAEX01004694">
    <property type="protein sequence ID" value="CCD20024.1"/>
    <property type="molecule type" value="Genomic_DNA"/>
</dbReference>
<organism evidence="3 4">
    <name type="scientific">Trypanosoma vivax (strain Y486)</name>
    <dbReference type="NCBI Taxonomy" id="1055687"/>
    <lineage>
        <taxon>Eukaryota</taxon>
        <taxon>Discoba</taxon>
        <taxon>Euglenozoa</taxon>
        <taxon>Kinetoplastea</taxon>
        <taxon>Metakinetoplastina</taxon>
        <taxon>Trypanosomatida</taxon>
        <taxon>Trypanosomatidae</taxon>
        <taxon>Trypanosoma</taxon>
        <taxon>Duttonella</taxon>
    </lineage>
</organism>
<feature type="signal peptide" evidence="2">
    <location>
        <begin position="1"/>
        <end position="23"/>
    </location>
</feature>
<feature type="region of interest" description="Disordered" evidence="1">
    <location>
        <begin position="340"/>
        <end position="420"/>
    </location>
</feature>
<feature type="chain" id="PRO_5003395007" evidence="2">
    <location>
        <begin position="24"/>
        <end position="448"/>
    </location>
</feature>
<evidence type="ECO:0000256" key="1">
    <source>
        <dbReference type="SAM" id="MobiDB-lite"/>
    </source>
</evidence>
<dbReference type="PROSITE" id="PS51257">
    <property type="entry name" value="PROKAR_LIPOPROTEIN"/>
    <property type="match status" value="1"/>
</dbReference>
<accession>F9WR41</accession>
<proteinExistence type="predicted"/>
<gene>
    <name evidence="3" type="ORF">TvY486_0027830</name>
</gene>
<evidence type="ECO:0000313" key="4">
    <source>
        <dbReference type="Proteomes" id="UP000009027"/>
    </source>
</evidence>
<keyword evidence="2" id="KW-0732">Signal</keyword>
<protein>
    <submittedName>
        <fullName evidence="3">Uncharacterized protein</fullName>
    </submittedName>
</protein>
<name>F9WR41_TRYVY</name>
<dbReference type="Proteomes" id="UP000009027">
    <property type="component" value="Unassembled WGS sequence"/>
</dbReference>
<sequence>MAQRRAAWFLCVVATACIGTGDATNEAKGLKLEKAQELLLTSKALRVAAAAAETLAEAAAEKADAVAKWLAASTLAVADTHNSTAAAHAADAAAAASAAREVQKHALLATKLGTEFAWRISDFVLTFASVSGKGDTGGYLCIAKATAGTDDADRASESQNGDADYVGKKIGACSETQLEEAKLASEIIKAGAKGWAGTKVGNGQETVQALLAYKPIGDGLTTGVSLNTGGVYCPLTGHRGDSTGASPGIIEGGSSSSNTARIVTWAGLFDMTPASKLNYGTGSNADTAFAENAAGKEQFNKIGTALQEALAHSEKLAAACKKAPEACAAQATKNVETLRRELTERHRPREEEGGEDIDQEETRPQAQENTRGTKGKDRAQATGNRAQCRAQGGQWDEQRATCSAQTQAHAGDREGNEHAATARHRVAWGLSAFPAARQAHTGTRCSRT</sequence>
<dbReference type="AlphaFoldDB" id="F9WR41"/>
<feature type="compositionally biased region" description="Basic and acidic residues" evidence="1">
    <location>
        <begin position="340"/>
        <end position="351"/>
    </location>
</feature>
<keyword evidence="4" id="KW-1185">Reference proteome</keyword>
<evidence type="ECO:0000313" key="3">
    <source>
        <dbReference type="EMBL" id="CCD20024.1"/>
    </source>
</evidence>
<evidence type="ECO:0000256" key="2">
    <source>
        <dbReference type="SAM" id="SignalP"/>
    </source>
</evidence>